<dbReference type="GO" id="GO:0016020">
    <property type="term" value="C:membrane"/>
    <property type="evidence" value="ECO:0007669"/>
    <property type="project" value="UniProtKB-SubCell"/>
</dbReference>
<feature type="transmembrane region" description="Helical" evidence="6">
    <location>
        <begin position="227"/>
        <end position="245"/>
    </location>
</feature>
<dbReference type="AlphaFoldDB" id="A0AAE3IXG0"/>
<accession>A0AAE3IXG0</accession>
<comment type="similarity">
    <text evidence="2">Belongs to the TerC family.</text>
</comment>
<gene>
    <name evidence="7" type="ORF">OH136_04925</name>
</gene>
<feature type="transmembrane region" description="Helical" evidence="6">
    <location>
        <begin position="169"/>
        <end position="188"/>
    </location>
</feature>
<dbReference type="InterPro" id="IPR005496">
    <property type="entry name" value="Integral_membrane_TerC"/>
</dbReference>
<name>A0AAE3IXG0_9RHOB</name>
<evidence type="ECO:0000313" key="8">
    <source>
        <dbReference type="Proteomes" id="UP001208041"/>
    </source>
</evidence>
<feature type="transmembrane region" description="Helical" evidence="6">
    <location>
        <begin position="200"/>
        <end position="221"/>
    </location>
</feature>
<proteinExistence type="inferred from homology"/>
<keyword evidence="5 6" id="KW-0472">Membrane</keyword>
<dbReference type="Proteomes" id="UP001208041">
    <property type="component" value="Unassembled WGS sequence"/>
</dbReference>
<evidence type="ECO:0000313" key="7">
    <source>
        <dbReference type="EMBL" id="MCV6823893.1"/>
    </source>
</evidence>
<reference evidence="7" key="1">
    <citation type="submission" date="2022-10" db="EMBL/GenBank/DDBJ databases">
        <authorList>
            <person name="Yue Y."/>
        </authorList>
    </citation>
    <scope>NUCLEOTIDE SEQUENCE</scope>
    <source>
        <strain evidence="7">Z654</strain>
    </source>
</reference>
<dbReference type="EMBL" id="JAOYFC010000001">
    <property type="protein sequence ID" value="MCV6823893.1"/>
    <property type="molecule type" value="Genomic_DNA"/>
</dbReference>
<evidence type="ECO:0000256" key="3">
    <source>
        <dbReference type="ARBA" id="ARBA00022692"/>
    </source>
</evidence>
<keyword evidence="8" id="KW-1185">Reference proteome</keyword>
<comment type="caution">
    <text evidence="7">The sequence shown here is derived from an EMBL/GenBank/DDBJ whole genome shotgun (WGS) entry which is preliminary data.</text>
</comment>
<feature type="transmembrane region" description="Helical" evidence="6">
    <location>
        <begin position="97"/>
        <end position="113"/>
    </location>
</feature>
<dbReference type="Pfam" id="PF03741">
    <property type="entry name" value="TerC"/>
    <property type="match status" value="1"/>
</dbReference>
<dbReference type="PANTHER" id="PTHR30238:SF4">
    <property type="entry name" value="SLL1022 PROTEIN"/>
    <property type="match status" value="1"/>
</dbReference>
<keyword evidence="3 6" id="KW-0812">Transmembrane</keyword>
<evidence type="ECO:0000256" key="1">
    <source>
        <dbReference type="ARBA" id="ARBA00004141"/>
    </source>
</evidence>
<feature type="transmembrane region" description="Helical" evidence="6">
    <location>
        <begin position="56"/>
        <end position="77"/>
    </location>
</feature>
<dbReference type="RefSeq" id="WP_263952722.1">
    <property type="nucleotide sequence ID" value="NZ_JAOYFC010000001.1"/>
</dbReference>
<feature type="transmembrane region" description="Helical" evidence="6">
    <location>
        <begin position="12"/>
        <end position="35"/>
    </location>
</feature>
<evidence type="ECO:0000256" key="4">
    <source>
        <dbReference type="ARBA" id="ARBA00022989"/>
    </source>
</evidence>
<protein>
    <submittedName>
        <fullName evidence="7">TerC family protein</fullName>
    </submittedName>
</protein>
<sequence>MLELLSSPEAWAAFLALVTLEIVLGIDNLIFISIVSNKLPEHQQKRARQIGIGLALVLRLALLSVIAWIVGLTEPVFDLGIQGPLDEHGVPMFETSFSWRDIILMTGGVFLVWKATTEIQHKVQPQPAHTVFEAKPKASFTSIILQIVALDAVFSIDSILTAIGMTTELPIMVAAVIVAVTVMFIAATPVTNFVNANPTVVMLALAFLLMIGMVLIADSLGHHLPKGYIYAAMAFAAFVEGLNMLRRRAQVKRAA</sequence>
<organism evidence="7 8">
    <name type="scientific">Halocynthiibacter halioticoli</name>
    <dbReference type="NCBI Taxonomy" id="2986804"/>
    <lineage>
        <taxon>Bacteria</taxon>
        <taxon>Pseudomonadati</taxon>
        <taxon>Pseudomonadota</taxon>
        <taxon>Alphaproteobacteria</taxon>
        <taxon>Rhodobacterales</taxon>
        <taxon>Paracoccaceae</taxon>
        <taxon>Halocynthiibacter</taxon>
    </lineage>
</organism>
<comment type="subcellular location">
    <subcellularLocation>
        <location evidence="1">Membrane</location>
        <topology evidence="1">Multi-pass membrane protein</topology>
    </subcellularLocation>
</comment>
<evidence type="ECO:0000256" key="5">
    <source>
        <dbReference type="ARBA" id="ARBA00023136"/>
    </source>
</evidence>
<keyword evidence="4 6" id="KW-1133">Transmembrane helix</keyword>
<evidence type="ECO:0000256" key="6">
    <source>
        <dbReference type="SAM" id="Phobius"/>
    </source>
</evidence>
<feature type="transmembrane region" description="Helical" evidence="6">
    <location>
        <begin position="143"/>
        <end position="163"/>
    </location>
</feature>
<dbReference type="PANTHER" id="PTHR30238">
    <property type="entry name" value="MEMBRANE BOUND PREDICTED REDOX MODULATOR"/>
    <property type="match status" value="1"/>
</dbReference>
<evidence type="ECO:0000256" key="2">
    <source>
        <dbReference type="ARBA" id="ARBA00007511"/>
    </source>
</evidence>